<protein>
    <submittedName>
        <fullName evidence="2">Uncharacterized protein</fullName>
    </submittedName>
</protein>
<evidence type="ECO:0000256" key="1">
    <source>
        <dbReference type="SAM" id="MobiDB-lite"/>
    </source>
</evidence>
<keyword evidence="3" id="KW-1185">Reference proteome</keyword>
<dbReference type="Proteomes" id="UP001159363">
    <property type="component" value="Chromosome X"/>
</dbReference>
<dbReference type="EMBL" id="JARBHB010000004">
    <property type="protein sequence ID" value="KAJ8885473.1"/>
    <property type="molecule type" value="Genomic_DNA"/>
</dbReference>
<gene>
    <name evidence="2" type="ORF">PR048_011670</name>
</gene>
<name>A0ABQ9HNI4_9NEOP</name>
<sequence>MGGRHFDFSRICGRSGRLPSINRFVRLLTARSREPMRVVEVNMERRRNEEAGEGGRSQGNPPTNGIVRHDFHSRKPGDPAGDWTRFALVGRRARNSTNHCLSRGLDAPTFWLEPQLAAPVTCRRLHPWLAPFTLLAPRRVLAFAKCLSIGFRCAPRAEFPTTLSRYEAEGCNVLEIAGSKCVHLNVLQITCFVSLLFSHPQRWRKEGSATRNNRRCRLIQKNYKKLEILKAITFHKSYDSALARIKTCGAFLHHAYTRILLSRLADHATKAKTCAGPNRYTQHDENTARQFRALRLAAMGDLIRVAVSPLTLRRLSASSAEKSSTDSGGAVARALASHHGDPGSIIGGPTPGFSQVGIVLDDAGLPAGFFGVLPLPPPPNSSAAPC</sequence>
<feature type="region of interest" description="Disordered" evidence="1">
    <location>
        <begin position="44"/>
        <end position="65"/>
    </location>
</feature>
<accession>A0ABQ9HNI4</accession>
<organism evidence="2 3">
    <name type="scientific">Dryococelus australis</name>
    <dbReference type="NCBI Taxonomy" id="614101"/>
    <lineage>
        <taxon>Eukaryota</taxon>
        <taxon>Metazoa</taxon>
        <taxon>Ecdysozoa</taxon>
        <taxon>Arthropoda</taxon>
        <taxon>Hexapoda</taxon>
        <taxon>Insecta</taxon>
        <taxon>Pterygota</taxon>
        <taxon>Neoptera</taxon>
        <taxon>Polyneoptera</taxon>
        <taxon>Phasmatodea</taxon>
        <taxon>Verophasmatodea</taxon>
        <taxon>Anareolatae</taxon>
        <taxon>Phasmatidae</taxon>
        <taxon>Eurycanthinae</taxon>
        <taxon>Dryococelus</taxon>
    </lineage>
</organism>
<evidence type="ECO:0000313" key="2">
    <source>
        <dbReference type="EMBL" id="KAJ8885473.1"/>
    </source>
</evidence>
<comment type="caution">
    <text evidence="2">The sequence shown here is derived from an EMBL/GenBank/DDBJ whole genome shotgun (WGS) entry which is preliminary data.</text>
</comment>
<proteinExistence type="predicted"/>
<reference evidence="2 3" key="1">
    <citation type="submission" date="2023-02" db="EMBL/GenBank/DDBJ databases">
        <title>LHISI_Scaffold_Assembly.</title>
        <authorList>
            <person name="Stuart O.P."/>
            <person name="Cleave R."/>
            <person name="Magrath M.J.L."/>
            <person name="Mikheyev A.S."/>
        </authorList>
    </citation>
    <scope>NUCLEOTIDE SEQUENCE [LARGE SCALE GENOMIC DNA]</scope>
    <source>
        <strain evidence="2">Daus_M_001</strain>
        <tissue evidence="2">Leg muscle</tissue>
    </source>
</reference>
<evidence type="ECO:0000313" key="3">
    <source>
        <dbReference type="Proteomes" id="UP001159363"/>
    </source>
</evidence>